<reference evidence="5" key="1">
    <citation type="journal article" date="2014" name="Int. J. Syst. Evol. Microbiol.">
        <title>Complete genome sequence of Corynebacterium casei LMG S-19264T (=DSM 44701T), isolated from a smear-ripened cheese.</title>
        <authorList>
            <consortium name="US DOE Joint Genome Institute (JGI-PGF)"/>
            <person name="Walter F."/>
            <person name="Albersmeier A."/>
            <person name="Kalinowski J."/>
            <person name="Ruckert C."/>
        </authorList>
    </citation>
    <scope>NUCLEOTIDE SEQUENCE</scope>
    <source>
        <strain evidence="5">CGMCC 1.12919</strain>
    </source>
</reference>
<evidence type="ECO:0000313" key="5">
    <source>
        <dbReference type="EMBL" id="GGC87000.1"/>
    </source>
</evidence>
<keyword evidence="6" id="KW-1185">Reference proteome</keyword>
<name>A0A916UVD9_9HYPH</name>
<comment type="caution">
    <text evidence="5">The sequence shown here is derived from an EMBL/GenBank/DDBJ whole genome shotgun (WGS) entry which is preliminary data.</text>
</comment>
<sequence>MPTSCSHYFGETIRGAQRVGIDGELLLANVGLTREQVFDPQWRGNVELLARLVQLVWFATKDEFMGLVGRPAKLGTFAMMAHCIIAEPSLDAAIRKGVLFYDLFTDDLKMSLDVKGDTAIFTVKFEHPELDPEHYFLEFWLMIWYRMISWMGGGLPPLLRATFAYPRPGKYVEELKHVFRCGYLFDAPTTSLWFDARFLRQPVVRSRDELKRFLSVAPLGFMMMPEDEASLSRRVRSMLLAGGTLPLNFPTFEEVATAMRTNEQTLRRRLKQELTSYRTIKEYIRRDLAIQKLMESRLPVQEIAYLLGYSEPRAFTRAFQQWTGSSPIRYRTRLHQQFRP</sequence>
<gene>
    <name evidence="5" type="ORF">GCM10010994_51170</name>
</gene>
<dbReference type="Proteomes" id="UP000637002">
    <property type="component" value="Unassembled WGS sequence"/>
</dbReference>
<proteinExistence type="predicted"/>
<dbReference type="GO" id="GO:0000976">
    <property type="term" value="F:transcription cis-regulatory region binding"/>
    <property type="evidence" value="ECO:0007669"/>
    <property type="project" value="TreeGrafter"/>
</dbReference>
<dbReference type="InterPro" id="IPR032687">
    <property type="entry name" value="AraC-type_N"/>
</dbReference>
<evidence type="ECO:0000256" key="1">
    <source>
        <dbReference type="ARBA" id="ARBA00023015"/>
    </source>
</evidence>
<keyword evidence="3" id="KW-0804">Transcription</keyword>
<organism evidence="5 6">
    <name type="scientific">Chelatococcus reniformis</name>
    <dbReference type="NCBI Taxonomy" id="1494448"/>
    <lineage>
        <taxon>Bacteria</taxon>
        <taxon>Pseudomonadati</taxon>
        <taxon>Pseudomonadota</taxon>
        <taxon>Alphaproteobacteria</taxon>
        <taxon>Hyphomicrobiales</taxon>
        <taxon>Chelatococcaceae</taxon>
        <taxon>Chelatococcus</taxon>
    </lineage>
</organism>
<reference evidence="5" key="2">
    <citation type="submission" date="2020-09" db="EMBL/GenBank/DDBJ databases">
        <authorList>
            <person name="Sun Q."/>
            <person name="Zhou Y."/>
        </authorList>
    </citation>
    <scope>NUCLEOTIDE SEQUENCE</scope>
    <source>
        <strain evidence="5">CGMCC 1.12919</strain>
    </source>
</reference>
<dbReference type="Gene3D" id="1.10.10.60">
    <property type="entry name" value="Homeodomain-like"/>
    <property type="match status" value="1"/>
</dbReference>
<dbReference type="PANTHER" id="PTHR47894:SF1">
    <property type="entry name" value="HTH-TYPE TRANSCRIPTIONAL REGULATOR VQSM"/>
    <property type="match status" value="1"/>
</dbReference>
<dbReference type="PANTHER" id="PTHR47894">
    <property type="entry name" value="HTH-TYPE TRANSCRIPTIONAL REGULATOR GADX"/>
    <property type="match status" value="1"/>
</dbReference>
<dbReference type="SMART" id="SM00342">
    <property type="entry name" value="HTH_ARAC"/>
    <property type="match status" value="1"/>
</dbReference>
<keyword evidence="1" id="KW-0805">Transcription regulation</keyword>
<dbReference type="AlphaFoldDB" id="A0A916UVD9"/>
<dbReference type="SUPFAM" id="SSF46689">
    <property type="entry name" value="Homeodomain-like"/>
    <property type="match status" value="1"/>
</dbReference>
<feature type="domain" description="HTH araC/xylS-type" evidence="4">
    <location>
        <begin position="233"/>
        <end position="333"/>
    </location>
</feature>
<dbReference type="PROSITE" id="PS01124">
    <property type="entry name" value="HTH_ARAC_FAMILY_2"/>
    <property type="match status" value="1"/>
</dbReference>
<evidence type="ECO:0000256" key="2">
    <source>
        <dbReference type="ARBA" id="ARBA00023125"/>
    </source>
</evidence>
<dbReference type="InterPro" id="IPR018060">
    <property type="entry name" value="HTH_AraC"/>
</dbReference>
<keyword evidence="2" id="KW-0238">DNA-binding</keyword>
<dbReference type="RefSeq" id="WP_188612018.1">
    <property type="nucleotide sequence ID" value="NZ_BMGG01000010.1"/>
</dbReference>
<dbReference type="Pfam" id="PF12625">
    <property type="entry name" value="Arabinose_bd"/>
    <property type="match status" value="1"/>
</dbReference>
<dbReference type="Pfam" id="PF12833">
    <property type="entry name" value="HTH_18"/>
    <property type="match status" value="1"/>
</dbReference>
<evidence type="ECO:0000313" key="6">
    <source>
        <dbReference type="Proteomes" id="UP000637002"/>
    </source>
</evidence>
<evidence type="ECO:0000256" key="3">
    <source>
        <dbReference type="ARBA" id="ARBA00023163"/>
    </source>
</evidence>
<protein>
    <submittedName>
        <fullName evidence="5">Transcriptional regulator</fullName>
    </submittedName>
</protein>
<dbReference type="EMBL" id="BMGG01000010">
    <property type="protein sequence ID" value="GGC87000.1"/>
    <property type="molecule type" value="Genomic_DNA"/>
</dbReference>
<accession>A0A916UVD9</accession>
<dbReference type="GO" id="GO:0005829">
    <property type="term" value="C:cytosol"/>
    <property type="evidence" value="ECO:0007669"/>
    <property type="project" value="TreeGrafter"/>
</dbReference>
<dbReference type="InterPro" id="IPR009057">
    <property type="entry name" value="Homeodomain-like_sf"/>
</dbReference>
<evidence type="ECO:0000259" key="4">
    <source>
        <dbReference type="PROSITE" id="PS01124"/>
    </source>
</evidence>
<dbReference type="GO" id="GO:0003700">
    <property type="term" value="F:DNA-binding transcription factor activity"/>
    <property type="evidence" value="ECO:0007669"/>
    <property type="project" value="InterPro"/>
</dbReference>